<feature type="transmembrane region" description="Helical" evidence="2">
    <location>
        <begin position="474"/>
        <end position="496"/>
    </location>
</feature>
<dbReference type="AlphaFoldDB" id="A0A414FVW9"/>
<feature type="transmembrane region" description="Helical" evidence="2">
    <location>
        <begin position="502"/>
        <end position="519"/>
    </location>
</feature>
<reference evidence="6 7" key="1">
    <citation type="submission" date="2018-08" db="EMBL/GenBank/DDBJ databases">
        <title>A genome reference for cultivated species of the human gut microbiota.</title>
        <authorList>
            <person name="Zou Y."/>
            <person name="Xue W."/>
            <person name="Luo G."/>
        </authorList>
    </citation>
    <scope>NUCLEOTIDE SEQUENCE [LARGE SCALE GENOMIC DNA]</scope>
    <source>
        <strain evidence="6 7">AM30-5LB</strain>
    </source>
</reference>
<dbReference type="Proteomes" id="UP000286050">
    <property type="component" value="Unassembled WGS sequence"/>
</dbReference>
<organism evidence="6 7">
    <name type="scientific">Collinsella intestinalis</name>
    <dbReference type="NCBI Taxonomy" id="147207"/>
    <lineage>
        <taxon>Bacteria</taxon>
        <taxon>Bacillati</taxon>
        <taxon>Actinomycetota</taxon>
        <taxon>Coriobacteriia</taxon>
        <taxon>Coriobacteriales</taxon>
        <taxon>Coriobacteriaceae</taxon>
        <taxon>Collinsella</taxon>
    </lineage>
</organism>
<dbReference type="EMBL" id="QSJI01000005">
    <property type="protein sequence ID" value="RHD55357.1"/>
    <property type="molecule type" value="Genomic_DNA"/>
</dbReference>
<dbReference type="RefSeq" id="WP_118272156.1">
    <property type="nucleotide sequence ID" value="NZ_JAQCXU010000013.1"/>
</dbReference>
<evidence type="ECO:0000259" key="5">
    <source>
        <dbReference type="Pfam" id="PF20990"/>
    </source>
</evidence>
<feature type="transmembrane region" description="Helical" evidence="2">
    <location>
        <begin position="302"/>
        <end position="324"/>
    </location>
</feature>
<gene>
    <name evidence="6" type="ORF">DW787_06600</name>
</gene>
<feature type="region of interest" description="Disordered" evidence="1">
    <location>
        <begin position="108"/>
        <end position="134"/>
    </location>
</feature>
<keyword evidence="3" id="KW-0732">Signal</keyword>
<proteinExistence type="predicted"/>
<evidence type="ECO:0000256" key="2">
    <source>
        <dbReference type="SAM" id="Phobius"/>
    </source>
</evidence>
<feature type="signal peptide" evidence="3">
    <location>
        <begin position="1"/>
        <end position="31"/>
    </location>
</feature>
<comment type="caution">
    <text evidence="6">The sequence shown here is derived from an EMBL/GenBank/DDBJ whole genome shotgun (WGS) entry which is preliminary data.</text>
</comment>
<dbReference type="InterPro" id="IPR018702">
    <property type="entry name" value="DUF2207"/>
</dbReference>
<accession>A0A414FVW9</accession>
<dbReference type="InterPro" id="IPR048389">
    <property type="entry name" value="YciQ-like_C"/>
</dbReference>
<keyword evidence="2" id="KW-0812">Transmembrane</keyword>
<feature type="chain" id="PRO_5038618911" evidence="3">
    <location>
        <begin position="32"/>
        <end position="659"/>
    </location>
</feature>
<protein>
    <submittedName>
        <fullName evidence="6">DUF2207 domain-containing protein</fullName>
    </submittedName>
</protein>
<evidence type="ECO:0000256" key="1">
    <source>
        <dbReference type="SAM" id="MobiDB-lite"/>
    </source>
</evidence>
<evidence type="ECO:0000313" key="7">
    <source>
        <dbReference type="Proteomes" id="UP000286050"/>
    </source>
</evidence>
<keyword evidence="2" id="KW-1133">Transmembrane helix</keyword>
<evidence type="ECO:0000259" key="4">
    <source>
        <dbReference type="Pfam" id="PF09972"/>
    </source>
</evidence>
<feature type="domain" description="DUF2207" evidence="4">
    <location>
        <begin position="48"/>
        <end position="262"/>
    </location>
</feature>
<feature type="compositionally biased region" description="Polar residues" evidence="1">
    <location>
        <begin position="119"/>
        <end position="129"/>
    </location>
</feature>
<feature type="domain" description="Predicted membrane protein YciQ-like C-terminal" evidence="5">
    <location>
        <begin position="339"/>
        <end position="580"/>
    </location>
</feature>
<keyword evidence="2" id="KW-0472">Membrane</keyword>
<dbReference type="Pfam" id="PF20990">
    <property type="entry name" value="DUF2207_C"/>
    <property type="match status" value="1"/>
</dbReference>
<evidence type="ECO:0000256" key="3">
    <source>
        <dbReference type="SAM" id="SignalP"/>
    </source>
</evidence>
<sequence>MPTFLSRPRPLVRAALRALPLPALIALVAFAATFAFPHAAHADTYALPSVHIQAQVMENGDLFVTEARTFEFEDSVNGVYWDIPLAQNEQGSASTVSVLDVRELDDAPENEADARRASQPMQEVSSANSGDGHVYTVENLGDSLRLKVFIPSEDGDEATIWVSYMIEGAVMAWPDTAELYWQFIGSEWEEDAEDVRLDVTFAGAAAGTSAISSSSDANLRAWGHGPLDGEVSLDATDPANPHVVLEAPMVHAGQFAEVRATFPTDWVPGLAPSGEPRLDTVLSEEAAWAEEANAQREGARQVAFAGTAVLTVVPTIMLGVVVYLRKTRYASPKPVFDETYFRDLPSNDHPAVLSALVYNGTVQDCAFIATLMKLTDDRVIKIKHETRTEDRFLGLGEKKVEEYSIELAARERITDPIDVAAIDLYFGPDAKNGDEVPFGALQNQESAGEYMQSFKDQVLAEFERRNLSNLAPDTFRYAPAALAALFVFGCIAFAIFTDGVNLPLIILGGALAIAAAVIAERTKVHSPEAVELLNRCQALERWLEDFTNLDEAVPDDLILWNKMLVLAVAFGVSDEVLRQLADAVPVDRRMDEDGMYYYPSYWWYYSHGSLHSPMSEMHDAYQATVAELASSSDSSAGGFGGGFSGGGGGGVGGGGGGTF</sequence>
<name>A0A414FVW9_9ACTN</name>
<evidence type="ECO:0000313" key="6">
    <source>
        <dbReference type="EMBL" id="RHD55357.1"/>
    </source>
</evidence>
<dbReference type="Pfam" id="PF09972">
    <property type="entry name" value="DUF2207"/>
    <property type="match status" value="1"/>
</dbReference>